<feature type="compositionally biased region" description="Basic and acidic residues" evidence="1">
    <location>
        <begin position="781"/>
        <end position="803"/>
    </location>
</feature>
<feature type="compositionally biased region" description="Polar residues" evidence="1">
    <location>
        <begin position="269"/>
        <end position="279"/>
    </location>
</feature>
<organism evidence="3 4">
    <name type="scientific">Plasmodium fragile</name>
    <dbReference type="NCBI Taxonomy" id="5857"/>
    <lineage>
        <taxon>Eukaryota</taxon>
        <taxon>Sar</taxon>
        <taxon>Alveolata</taxon>
        <taxon>Apicomplexa</taxon>
        <taxon>Aconoidasida</taxon>
        <taxon>Haemosporida</taxon>
        <taxon>Plasmodiidae</taxon>
        <taxon>Plasmodium</taxon>
        <taxon>Plasmodium (Plasmodium)</taxon>
    </lineage>
</organism>
<name>A0A0D9QDS7_PLAFR</name>
<dbReference type="EMBL" id="KQ001750">
    <property type="protein sequence ID" value="KJP85109.1"/>
    <property type="molecule type" value="Genomic_DNA"/>
</dbReference>
<feature type="compositionally biased region" description="Low complexity" evidence="1">
    <location>
        <begin position="280"/>
        <end position="302"/>
    </location>
</feature>
<proteinExistence type="predicted"/>
<dbReference type="OrthoDB" id="1918685at2759"/>
<feature type="transmembrane region" description="Helical" evidence="2">
    <location>
        <begin position="738"/>
        <end position="759"/>
    </location>
</feature>
<feature type="transmembrane region" description="Helical" evidence="2">
    <location>
        <begin position="699"/>
        <end position="718"/>
    </location>
</feature>
<evidence type="ECO:0000256" key="1">
    <source>
        <dbReference type="SAM" id="MobiDB-lite"/>
    </source>
</evidence>
<gene>
    <name evidence="3" type="ORF">AK88_05261</name>
</gene>
<feature type="compositionally biased region" description="Basic and acidic residues" evidence="1">
    <location>
        <begin position="825"/>
        <end position="855"/>
    </location>
</feature>
<dbReference type="Proteomes" id="UP000054561">
    <property type="component" value="Unassembled WGS sequence"/>
</dbReference>
<keyword evidence="4" id="KW-1185">Reference proteome</keyword>
<protein>
    <submittedName>
        <fullName evidence="3">Uncharacterized protein</fullName>
    </submittedName>
</protein>
<feature type="compositionally biased region" description="Polar residues" evidence="1">
    <location>
        <begin position="405"/>
        <end position="415"/>
    </location>
</feature>
<keyword evidence="2" id="KW-0472">Membrane</keyword>
<dbReference type="GeneID" id="24270575"/>
<reference evidence="3 4" key="1">
    <citation type="submission" date="2014-03" db="EMBL/GenBank/DDBJ databases">
        <title>The Genome Sequence of Plasmodium fragile nilgiri.</title>
        <authorList>
            <consortium name="The Broad Institute Genomics Platform"/>
            <consortium name="The Broad Institute Genome Sequencing Center for Infectious Disease"/>
            <person name="Neafsey D."/>
            <person name="Duraisingh M."/>
            <person name="Young S.K."/>
            <person name="Zeng Q."/>
            <person name="Gargeya S."/>
            <person name="Abouelleil A."/>
            <person name="Alvarado L."/>
            <person name="Chapman S.B."/>
            <person name="Gainer-Dewar J."/>
            <person name="Goldberg J."/>
            <person name="Griggs A."/>
            <person name="Gujja S."/>
            <person name="Hansen M."/>
            <person name="Howarth C."/>
            <person name="Imamovic A."/>
            <person name="Larimer J."/>
            <person name="Pearson M."/>
            <person name="Poon T.W."/>
            <person name="Priest M."/>
            <person name="Roberts A."/>
            <person name="Saif S."/>
            <person name="Shea T."/>
            <person name="Sykes S."/>
            <person name="Wortman J."/>
            <person name="Nusbaum C."/>
            <person name="Birren B."/>
        </authorList>
    </citation>
    <scope>NUCLEOTIDE SEQUENCE [LARGE SCALE GENOMIC DNA]</scope>
    <source>
        <strain evidence="4">nilgiri</strain>
    </source>
</reference>
<feature type="compositionally biased region" description="Polar residues" evidence="1">
    <location>
        <begin position="349"/>
        <end position="358"/>
    </location>
</feature>
<dbReference type="AlphaFoldDB" id="A0A0D9QDS7"/>
<feature type="compositionally biased region" description="Basic and acidic residues" evidence="1">
    <location>
        <begin position="394"/>
        <end position="404"/>
    </location>
</feature>
<accession>A0A0D9QDS7</accession>
<feature type="compositionally biased region" description="Pro residues" evidence="1">
    <location>
        <begin position="419"/>
        <end position="429"/>
    </location>
</feature>
<evidence type="ECO:0000256" key="2">
    <source>
        <dbReference type="SAM" id="Phobius"/>
    </source>
</evidence>
<feature type="compositionally biased region" description="Pro residues" evidence="1">
    <location>
        <begin position="365"/>
        <end position="375"/>
    </location>
</feature>
<dbReference type="RefSeq" id="XP_012338286.1">
    <property type="nucleotide sequence ID" value="XM_012482863.1"/>
</dbReference>
<feature type="transmembrane region" description="Helical" evidence="2">
    <location>
        <begin position="575"/>
        <end position="592"/>
    </location>
</feature>
<evidence type="ECO:0000313" key="4">
    <source>
        <dbReference type="Proteomes" id="UP000054561"/>
    </source>
</evidence>
<keyword evidence="2" id="KW-1133">Transmembrane helix</keyword>
<feature type="region of interest" description="Disordered" evidence="1">
    <location>
        <begin position="260"/>
        <end position="455"/>
    </location>
</feature>
<evidence type="ECO:0000313" key="3">
    <source>
        <dbReference type="EMBL" id="KJP85109.1"/>
    </source>
</evidence>
<dbReference type="VEuPathDB" id="PlasmoDB:AK88_05261"/>
<feature type="compositionally biased region" description="Polar residues" evidence="1">
    <location>
        <begin position="486"/>
        <end position="517"/>
    </location>
</feature>
<feature type="region of interest" description="Disordered" evidence="1">
    <location>
        <begin position="780"/>
        <end position="857"/>
    </location>
</feature>
<feature type="region of interest" description="Disordered" evidence="1">
    <location>
        <begin position="485"/>
        <end position="561"/>
    </location>
</feature>
<sequence length="989" mass="108214">MWDYLLVLWDDFIEKADTAVKEDKNFQELFWHHVLEVWEHFKEYMQNAEDEIIELFCGPGMQEQSGGMWNEEDQGICGLTLIALSFKYGLHLGASGETPQSANTGADGIIPYMKCILVNIFMKKIVGEKCLETAGGRQAFEAAQALMTAQSATPRNTTCEGQDLQSGDSSQNPDNWTLLHIMRRWFERNKTRLRDGDVGVLGSDCKVHARGRASDGEALKEDIKKEIGVLGKDITDKVQQILPEVRTCTDNTCVKGILEKKNQEEGTSRSRTPGVQQAAGSQGPQPTTPSSSTSPGTSEPGTADNVAGAVATHADGSKPAATATAETTPSLKETSVPAPKPAATKPATSDTAVGRSQTPASPVLPARPPPPPPEPAGKQGEKAGAEAPTPKGPGIDDQKDKTTGKDSTANTGTQDPQVPAEPAPGPVPPSEASAVTEPRATGGAGEVHTTSHPGFPIPDKTCFYGIAHSNCTKVHGSFVLNDDTDNTGTGRASPGTASSPSITNTQSTRSNKKSGTNDFVLGSDPPQAAGDLGGHYAPGPPQVPHTVHPKNVPSNDDGPDVPDLTGTVLTATTPVLAFVTLVIVALLGYSLWKASTLGTSSGNETSQIDTEDAATVGTTTVSLSGEPDIGKRGQRNFYDAYASGAPKNRVFVDMLRKFKPRDKVNEPRPIKSKPQGATAQNKLKQLCQKLKQCKMGRRAWIKLIVVLSVLYSFCMSSAGQSTLNYALVGIFTLNLQALSYLAGLAPFIVFTIIYLCVLLRFCRSKRAKCLLDKIWKKKKKKEEGPTETKNNEGKVNKKPETPGKQKVPGKPEVPNKQEASGILEVPKKPETPGKSDVPQKQETPKKPEVPNKHEASGILSKYLTNRMYLGNQKHPGNQMYLRNRKHLRKQKYLTNRMYLGNQKHPGNQMYLRNRKHLRNQKYLTSMKHLGYYRYLRNLRHPGNQRYLRNRKHLRNQKYLTKRRYLEPQKCQRNRKYAQKHKHLGNQKYS</sequence>
<keyword evidence="2" id="KW-0812">Transmembrane</keyword>